<feature type="domain" description="Sulfotransferase" evidence="4">
    <location>
        <begin position="63"/>
        <end position="110"/>
    </location>
</feature>
<gene>
    <name evidence="5" type="ORF">F3Y22_tig00111160pilonHSYRG00021</name>
</gene>
<evidence type="ECO:0000256" key="1">
    <source>
        <dbReference type="ARBA" id="ARBA00005771"/>
    </source>
</evidence>
<name>A0A6A2YX52_HIBSY</name>
<protein>
    <recommendedName>
        <fullName evidence="3">Sulfotransferase</fullName>
        <ecNumber evidence="3">2.8.2.-</ecNumber>
    </recommendedName>
</protein>
<dbReference type="AlphaFoldDB" id="A0A6A2YX52"/>
<evidence type="ECO:0000259" key="4">
    <source>
        <dbReference type="Pfam" id="PF00685"/>
    </source>
</evidence>
<keyword evidence="6" id="KW-1185">Reference proteome</keyword>
<dbReference type="Gene3D" id="3.40.50.300">
    <property type="entry name" value="P-loop containing nucleotide triphosphate hydrolases"/>
    <property type="match status" value="1"/>
</dbReference>
<dbReference type="SUPFAM" id="SSF52540">
    <property type="entry name" value="P-loop containing nucleoside triphosphate hydrolases"/>
    <property type="match status" value="1"/>
</dbReference>
<evidence type="ECO:0000256" key="3">
    <source>
        <dbReference type="RuleBase" id="RU361155"/>
    </source>
</evidence>
<comment type="caution">
    <text evidence="5">The sequence shown here is derived from an EMBL/GenBank/DDBJ whole genome shotgun (WGS) entry which is preliminary data.</text>
</comment>
<evidence type="ECO:0000313" key="6">
    <source>
        <dbReference type="Proteomes" id="UP000436088"/>
    </source>
</evidence>
<organism evidence="5 6">
    <name type="scientific">Hibiscus syriacus</name>
    <name type="common">Rose of Sharon</name>
    <dbReference type="NCBI Taxonomy" id="106335"/>
    <lineage>
        <taxon>Eukaryota</taxon>
        <taxon>Viridiplantae</taxon>
        <taxon>Streptophyta</taxon>
        <taxon>Embryophyta</taxon>
        <taxon>Tracheophyta</taxon>
        <taxon>Spermatophyta</taxon>
        <taxon>Magnoliopsida</taxon>
        <taxon>eudicotyledons</taxon>
        <taxon>Gunneridae</taxon>
        <taxon>Pentapetalae</taxon>
        <taxon>rosids</taxon>
        <taxon>malvids</taxon>
        <taxon>Malvales</taxon>
        <taxon>Malvaceae</taxon>
        <taxon>Malvoideae</taxon>
        <taxon>Hibiscus</taxon>
    </lineage>
</organism>
<keyword evidence="2 3" id="KW-0808">Transferase</keyword>
<dbReference type="InterPro" id="IPR000863">
    <property type="entry name" value="Sulfotransferase_dom"/>
</dbReference>
<evidence type="ECO:0000256" key="2">
    <source>
        <dbReference type="ARBA" id="ARBA00022679"/>
    </source>
</evidence>
<dbReference type="Pfam" id="PF00685">
    <property type="entry name" value="Sulfotransfer_1"/>
    <property type="match status" value="2"/>
</dbReference>
<feature type="domain" description="Sulfotransferase" evidence="4">
    <location>
        <begin position="1"/>
        <end position="48"/>
    </location>
</feature>
<sequence>MLCSFPKTGTTWLKSLIFSIITRTLFDDSTSPLLYKTPNEVVPFMELDHAHFSTHRELGIPVDPKYSLVSLYHFNIDIQTSQNTQAQLPALDEAFELFCKGESLYGPYWTCFGDVR</sequence>
<accession>A0A6A2YX52</accession>
<dbReference type="InterPro" id="IPR027417">
    <property type="entry name" value="P-loop_NTPase"/>
</dbReference>
<dbReference type="Proteomes" id="UP000436088">
    <property type="component" value="Unassembled WGS sequence"/>
</dbReference>
<comment type="similarity">
    <text evidence="1 3">Belongs to the sulfotransferase 1 family.</text>
</comment>
<dbReference type="GO" id="GO:0008146">
    <property type="term" value="F:sulfotransferase activity"/>
    <property type="evidence" value="ECO:0007669"/>
    <property type="project" value="InterPro"/>
</dbReference>
<dbReference type="EC" id="2.8.2.-" evidence="3"/>
<evidence type="ECO:0000313" key="5">
    <source>
        <dbReference type="EMBL" id="KAE8684018.1"/>
    </source>
</evidence>
<dbReference type="EMBL" id="VEPZ02001254">
    <property type="protein sequence ID" value="KAE8684018.1"/>
    <property type="molecule type" value="Genomic_DNA"/>
</dbReference>
<proteinExistence type="inferred from homology"/>
<reference evidence="5" key="1">
    <citation type="submission" date="2019-09" db="EMBL/GenBank/DDBJ databases">
        <title>Draft genome information of white flower Hibiscus syriacus.</title>
        <authorList>
            <person name="Kim Y.-M."/>
        </authorList>
    </citation>
    <scope>NUCLEOTIDE SEQUENCE [LARGE SCALE GENOMIC DNA]</scope>
    <source>
        <strain evidence="5">YM2019G1</strain>
    </source>
</reference>
<dbReference type="PANTHER" id="PTHR11783">
    <property type="entry name" value="SULFOTRANSFERASE SULT"/>
    <property type="match status" value="1"/>
</dbReference>